<evidence type="ECO:0000256" key="4">
    <source>
        <dbReference type="ARBA" id="ARBA00022692"/>
    </source>
</evidence>
<keyword evidence="7 9" id="KW-0472">Membrane</keyword>
<dbReference type="PROSITE" id="PS51371">
    <property type="entry name" value="CBS"/>
    <property type="match status" value="1"/>
</dbReference>
<dbReference type="InterPro" id="IPR036739">
    <property type="entry name" value="SLC41_membr_dom_sf"/>
</dbReference>
<feature type="domain" description="CBS" evidence="10">
    <location>
        <begin position="210"/>
        <end position="269"/>
    </location>
</feature>
<dbReference type="RefSeq" id="WP_101636571.1">
    <property type="nucleotide sequence ID" value="NZ_PKHU01000001.1"/>
</dbReference>
<dbReference type="NCBIfam" id="TIGR00400">
    <property type="entry name" value="mgtE"/>
    <property type="match status" value="1"/>
</dbReference>
<accession>A0A2I1NCL5</accession>
<feature type="transmembrane region" description="Helical" evidence="9">
    <location>
        <begin position="322"/>
        <end position="349"/>
    </location>
</feature>
<keyword evidence="9" id="KW-0479">Metal-binding</keyword>
<evidence type="ECO:0000313" key="11">
    <source>
        <dbReference type="EMBL" id="PKZ30092.1"/>
    </source>
</evidence>
<dbReference type="SUPFAM" id="SSF158791">
    <property type="entry name" value="MgtE N-terminal domain-like"/>
    <property type="match status" value="1"/>
</dbReference>
<name>A0A2I1NCL5_9BACT</name>
<dbReference type="AlphaFoldDB" id="A0A2I1NCL5"/>
<feature type="transmembrane region" description="Helical" evidence="9">
    <location>
        <begin position="435"/>
        <end position="458"/>
    </location>
</feature>
<feature type="transmembrane region" description="Helical" evidence="9">
    <location>
        <begin position="370"/>
        <end position="392"/>
    </location>
</feature>
<keyword evidence="4 9" id="KW-0812">Transmembrane</keyword>
<evidence type="ECO:0000256" key="1">
    <source>
        <dbReference type="ARBA" id="ARBA00004141"/>
    </source>
</evidence>
<protein>
    <recommendedName>
        <fullName evidence="9">Magnesium transporter MgtE</fullName>
    </recommendedName>
</protein>
<comment type="subcellular location">
    <subcellularLocation>
        <location evidence="9">Cell membrane</location>
        <topology evidence="9">Multi-pass membrane protein</topology>
    </subcellularLocation>
    <subcellularLocation>
        <location evidence="1">Membrane</location>
        <topology evidence="1">Multi-pass membrane protein</topology>
    </subcellularLocation>
</comment>
<dbReference type="SUPFAM" id="SSF54631">
    <property type="entry name" value="CBS-domain pair"/>
    <property type="match status" value="1"/>
</dbReference>
<comment type="subunit">
    <text evidence="9">Homodimer.</text>
</comment>
<comment type="similarity">
    <text evidence="2 9">Belongs to the SLC41A transporter family.</text>
</comment>
<comment type="function">
    <text evidence="9">Acts as a magnesium transporter.</text>
</comment>
<evidence type="ECO:0000256" key="5">
    <source>
        <dbReference type="ARBA" id="ARBA00022842"/>
    </source>
</evidence>
<dbReference type="PANTHER" id="PTHR43773:SF1">
    <property type="entry name" value="MAGNESIUM TRANSPORTER MGTE"/>
    <property type="match status" value="1"/>
</dbReference>
<dbReference type="PANTHER" id="PTHR43773">
    <property type="entry name" value="MAGNESIUM TRANSPORTER MGTE"/>
    <property type="match status" value="1"/>
</dbReference>
<feature type="transmembrane region" description="Helical" evidence="9">
    <location>
        <begin position="296"/>
        <end position="316"/>
    </location>
</feature>
<evidence type="ECO:0000256" key="9">
    <source>
        <dbReference type="RuleBase" id="RU362011"/>
    </source>
</evidence>
<dbReference type="SUPFAM" id="SSF161093">
    <property type="entry name" value="MgtE membrane domain-like"/>
    <property type="match status" value="1"/>
</dbReference>
<dbReference type="EMBL" id="PKHU01000001">
    <property type="protein sequence ID" value="PKZ30092.1"/>
    <property type="molecule type" value="Genomic_DNA"/>
</dbReference>
<feature type="transmembrane region" description="Helical" evidence="9">
    <location>
        <begin position="398"/>
        <end position="423"/>
    </location>
</feature>
<dbReference type="InterPro" id="IPR006667">
    <property type="entry name" value="SLC41_membr_dom"/>
</dbReference>
<evidence type="ECO:0000256" key="7">
    <source>
        <dbReference type="ARBA" id="ARBA00023136"/>
    </source>
</evidence>
<evidence type="ECO:0000256" key="3">
    <source>
        <dbReference type="ARBA" id="ARBA00022448"/>
    </source>
</evidence>
<gene>
    <name evidence="11" type="primary">mgtE</name>
    <name evidence="11" type="ORF">CYJ41_01230</name>
</gene>
<dbReference type="GO" id="GO:0005886">
    <property type="term" value="C:plasma membrane"/>
    <property type="evidence" value="ECO:0007669"/>
    <property type="project" value="UniProtKB-SubCell"/>
</dbReference>
<dbReference type="Pfam" id="PF00571">
    <property type="entry name" value="CBS"/>
    <property type="match status" value="1"/>
</dbReference>
<dbReference type="Pfam" id="PF01769">
    <property type="entry name" value="MgtE"/>
    <property type="match status" value="1"/>
</dbReference>
<dbReference type="Pfam" id="PF03448">
    <property type="entry name" value="MgtE_N"/>
    <property type="match status" value="1"/>
</dbReference>
<evidence type="ECO:0000256" key="8">
    <source>
        <dbReference type="PROSITE-ProRule" id="PRU00703"/>
    </source>
</evidence>
<evidence type="ECO:0000313" key="12">
    <source>
        <dbReference type="Proteomes" id="UP000234639"/>
    </source>
</evidence>
<keyword evidence="3 9" id="KW-0813">Transport</keyword>
<dbReference type="InterPro" id="IPR006669">
    <property type="entry name" value="MgtE_transporter"/>
</dbReference>
<evidence type="ECO:0000256" key="6">
    <source>
        <dbReference type="ARBA" id="ARBA00022989"/>
    </source>
</evidence>
<dbReference type="Gene3D" id="3.10.580.10">
    <property type="entry name" value="CBS-domain"/>
    <property type="match status" value="1"/>
</dbReference>
<dbReference type="InterPro" id="IPR000644">
    <property type="entry name" value="CBS_dom"/>
</dbReference>
<evidence type="ECO:0000256" key="2">
    <source>
        <dbReference type="ARBA" id="ARBA00009749"/>
    </source>
</evidence>
<dbReference type="GO" id="GO:0046872">
    <property type="term" value="F:metal ion binding"/>
    <property type="evidence" value="ECO:0007669"/>
    <property type="project" value="UniProtKB-KW"/>
</dbReference>
<organism evidence="11 12">
    <name type="scientific">Campylobacter ureolyticus</name>
    <dbReference type="NCBI Taxonomy" id="827"/>
    <lineage>
        <taxon>Bacteria</taxon>
        <taxon>Pseudomonadati</taxon>
        <taxon>Campylobacterota</taxon>
        <taxon>Epsilonproteobacteria</taxon>
        <taxon>Campylobacterales</taxon>
        <taxon>Campylobacteraceae</taxon>
        <taxon>Campylobacter</taxon>
    </lineage>
</organism>
<keyword evidence="5 9" id="KW-0460">Magnesium</keyword>
<keyword evidence="8" id="KW-0129">CBS domain</keyword>
<dbReference type="InterPro" id="IPR038076">
    <property type="entry name" value="MgtE_N_sf"/>
</dbReference>
<keyword evidence="6 9" id="KW-1133">Transmembrane helix</keyword>
<reference evidence="11 12" key="1">
    <citation type="submission" date="2017-12" db="EMBL/GenBank/DDBJ databases">
        <title>Phylogenetic diversity of female urinary microbiome.</title>
        <authorList>
            <person name="Thomas-White K."/>
            <person name="Wolfe A.J."/>
        </authorList>
    </citation>
    <scope>NUCLEOTIDE SEQUENCE [LARGE SCALE GENOMIC DNA]</scope>
    <source>
        <strain evidence="11 12">UMB0112</strain>
    </source>
</reference>
<keyword evidence="9" id="KW-1003">Cell membrane</keyword>
<dbReference type="InterPro" id="IPR006668">
    <property type="entry name" value="Mg_transptr_MgtE_intracell_dom"/>
</dbReference>
<dbReference type="Gene3D" id="1.25.60.10">
    <property type="entry name" value="MgtE N-terminal domain-like"/>
    <property type="match status" value="1"/>
</dbReference>
<dbReference type="GO" id="GO:0015095">
    <property type="term" value="F:magnesium ion transmembrane transporter activity"/>
    <property type="evidence" value="ECO:0007669"/>
    <property type="project" value="UniProtKB-UniRule"/>
</dbReference>
<evidence type="ECO:0000259" key="10">
    <source>
        <dbReference type="PROSITE" id="PS51371"/>
    </source>
</evidence>
<dbReference type="Proteomes" id="UP000234639">
    <property type="component" value="Unassembled WGS sequence"/>
</dbReference>
<dbReference type="Gene3D" id="1.10.357.20">
    <property type="entry name" value="SLC41 divalent cation transporters, integral membrane domain"/>
    <property type="match status" value="1"/>
</dbReference>
<sequence>MENIENKELLEAQNRLDEHLSSLNKEELSPDDIAECLKILKKEDEDLYYRYLHKLDLESLSSSAIEMPEHMLKDVLENIPKEKLVNAIEELESDDQFELLDYIKDIDEIKAKTIFNELDDEDKKDILKLSAYKDDEAGSYMQLEVFKANLNETVMEAVDRLRDLRHSGEIEMAYQLCAVDEKGILKYCIPLSDLIIYNFSLTIDEVVKSAKPDAFKPKFALDTDKISDVAILFQDFDLSVLPVVDKNGILLGRITPDDIHDFVRESATEQIYNLVGVDDEVEEDDYGALKASKSRAVWLGFNLITAFLSSFIIGIFDSTIESFVALAVLMPIVASLGGNTGSQALTVTVRRLALGDIEFKDAKKVIKKEFTISLINGITFAFLVGIIAYFWFNKPMLGVVIFLAMFITLGCAGLLGAIIPLTLKKFNIDPAVGSSVILTAGTDIIGFFSFLALASWILL</sequence>
<proteinExistence type="inferred from homology"/>
<dbReference type="SMART" id="SM00924">
    <property type="entry name" value="MgtE_N"/>
    <property type="match status" value="1"/>
</dbReference>
<comment type="caution">
    <text evidence="11">The sequence shown here is derived from an EMBL/GenBank/DDBJ whole genome shotgun (WGS) entry which is preliminary data.</text>
</comment>
<dbReference type="InterPro" id="IPR046342">
    <property type="entry name" value="CBS_dom_sf"/>
</dbReference>